<evidence type="ECO:0000256" key="1">
    <source>
        <dbReference type="SAM" id="SignalP"/>
    </source>
</evidence>
<reference evidence="2 3" key="1">
    <citation type="journal article" date="2013" name="PLoS Genet.">
        <title>Genomic mechanisms accounting for the adaptation to parasitism in nematode-trapping fungi.</title>
        <authorList>
            <person name="Meerupati T."/>
            <person name="Andersson K.M."/>
            <person name="Friman E."/>
            <person name="Kumar D."/>
            <person name="Tunlid A."/>
            <person name="Ahren D."/>
        </authorList>
    </citation>
    <scope>NUCLEOTIDE SEQUENCE [LARGE SCALE GENOMIC DNA]</scope>
    <source>
        <strain evidence="2 3">CBS 200.50</strain>
    </source>
</reference>
<protein>
    <submittedName>
        <fullName evidence="2">Uncharacterized protein</fullName>
    </submittedName>
</protein>
<evidence type="ECO:0000313" key="2">
    <source>
        <dbReference type="EMBL" id="EPS41229.1"/>
    </source>
</evidence>
<name>S8AE57_DACHA</name>
<dbReference type="HOGENOM" id="CLU_1806097_0_0_1"/>
<keyword evidence="1" id="KW-0732">Signal</keyword>
<comment type="caution">
    <text evidence="2">The sequence shown here is derived from an EMBL/GenBank/DDBJ whole genome shotgun (WGS) entry which is preliminary data.</text>
</comment>
<gene>
    <name evidence="2" type="ORF">H072_4838</name>
</gene>
<feature type="chain" id="PRO_5004547892" evidence="1">
    <location>
        <begin position="27"/>
        <end position="143"/>
    </location>
</feature>
<keyword evidence="3" id="KW-1185">Reference proteome</keyword>
<evidence type="ECO:0000313" key="3">
    <source>
        <dbReference type="Proteomes" id="UP000015100"/>
    </source>
</evidence>
<dbReference type="Proteomes" id="UP000015100">
    <property type="component" value="Unassembled WGS sequence"/>
</dbReference>
<accession>S8AE57</accession>
<feature type="signal peptide" evidence="1">
    <location>
        <begin position="1"/>
        <end position="26"/>
    </location>
</feature>
<reference evidence="3" key="2">
    <citation type="submission" date="2013-04" db="EMBL/GenBank/DDBJ databases">
        <title>Genomic mechanisms accounting for the adaptation to parasitism in nematode-trapping fungi.</title>
        <authorList>
            <person name="Ahren D.G."/>
        </authorList>
    </citation>
    <scope>NUCLEOTIDE SEQUENCE [LARGE SCALE GENOMIC DNA]</scope>
    <source>
        <strain evidence="3">CBS 200.50</strain>
    </source>
</reference>
<dbReference type="AlphaFoldDB" id="S8AE57"/>
<organism evidence="2 3">
    <name type="scientific">Dactylellina haptotyla (strain CBS 200.50)</name>
    <name type="common">Nematode-trapping fungus</name>
    <name type="synonym">Monacrosporium haptotylum</name>
    <dbReference type="NCBI Taxonomy" id="1284197"/>
    <lineage>
        <taxon>Eukaryota</taxon>
        <taxon>Fungi</taxon>
        <taxon>Dikarya</taxon>
        <taxon>Ascomycota</taxon>
        <taxon>Pezizomycotina</taxon>
        <taxon>Orbiliomycetes</taxon>
        <taxon>Orbiliales</taxon>
        <taxon>Orbiliaceae</taxon>
        <taxon>Dactylellina</taxon>
    </lineage>
</organism>
<sequence length="143" mass="16622">MRLTPTLLAIYNLLLLLVLFTRHSSSEPIPKCFSDEQPWTPHAGLQTPCISSNNFKLRDPTAIPVEQFGIPTTTNAKWYKLGEARPFIGKLYKSYLQRRLEWSRISVQGRPNHIPIRGIGWRENVDTNRYNGDWSWHDDDDDI</sequence>
<dbReference type="EMBL" id="AQGS01000254">
    <property type="protein sequence ID" value="EPS41229.1"/>
    <property type="molecule type" value="Genomic_DNA"/>
</dbReference>
<proteinExistence type="predicted"/>